<dbReference type="InterPro" id="IPR011254">
    <property type="entry name" value="Prismane-like_sf"/>
</dbReference>
<dbReference type="Proteomes" id="UP001144110">
    <property type="component" value="Unassembled WGS sequence"/>
</dbReference>
<dbReference type="Pfam" id="PF03063">
    <property type="entry name" value="Prismane"/>
    <property type="match status" value="1"/>
</dbReference>
<evidence type="ECO:0000313" key="9">
    <source>
        <dbReference type="Proteomes" id="UP001144110"/>
    </source>
</evidence>
<evidence type="ECO:0000313" key="8">
    <source>
        <dbReference type="EMBL" id="MDF2952845.1"/>
    </source>
</evidence>
<keyword evidence="5" id="KW-0408">Iron</keyword>
<dbReference type="InterPro" id="IPR016099">
    <property type="entry name" value="Prismane-like_a/b-sand"/>
</dbReference>
<comment type="caution">
    <text evidence="8">The sequence shown here is derived from an EMBL/GenBank/DDBJ whole genome shotgun (WGS) entry which is preliminary data.</text>
</comment>
<dbReference type="PANTHER" id="PTHR30109:SF6">
    <property type="entry name" value="ACETYL-COA DECARBONYLASE_SYNTHASE COMPLEX SUBUNIT ALPHA"/>
    <property type="match status" value="1"/>
</dbReference>
<dbReference type="AlphaFoldDB" id="A0AAE3P327"/>
<evidence type="ECO:0000256" key="2">
    <source>
        <dbReference type="ARBA" id="ARBA00022596"/>
    </source>
</evidence>
<keyword evidence="1" id="KW-0004">4Fe-4S</keyword>
<protein>
    <submittedName>
        <fullName evidence="8">Hydroxylamine reductase</fullName>
    </submittedName>
</protein>
<dbReference type="GO" id="GO:0042542">
    <property type="term" value="P:response to hydrogen peroxide"/>
    <property type="evidence" value="ECO:0007669"/>
    <property type="project" value="TreeGrafter"/>
</dbReference>
<organism evidence="8 9">
    <name type="scientific">Candidatus Thermodesulfobacterium syntrophicum</name>
    <dbReference type="NCBI Taxonomy" id="3060442"/>
    <lineage>
        <taxon>Bacteria</taxon>
        <taxon>Pseudomonadati</taxon>
        <taxon>Thermodesulfobacteriota</taxon>
        <taxon>Thermodesulfobacteria</taxon>
        <taxon>Thermodesulfobacteriales</taxon>
        <taxon>Thermodesulfobacteriaceae</taxon>
        <taxon>Thermodesulfobacterium</taxon>
    </lineage>
</organism>
<dbReference type="SUPFAM" id="SSF56821">
    <property type="entry name" value="Prismane protein-like"/>
    <property type="match status" value="1"/>
</dbReference>
<gene>
    <name evidence="8" type="ORF">OD816_000090</name>
</gene>
<evidence type="ECO:0000256" key="3">
    <source>
        <dbReference type="ARBA" id="ARBA00022723"/>
    </source>
</evidence>
<keyword evidence="7" id="KW-0175">Coiled coil</keyword>
<dbReference type="Gene3D" id="1.20.1270.30">
    <property type="match status" value="1"/>
</dbReference>
<evidence type="ECO:0000256" key="7">
    <source>
        <dbReference type="SAM" id="Coils"/>
    </source>
</evidence>
<dbReference type="GO" id="GO:0016151">
    <property type="term" value="F:nickel cation binding"/>
    <property type="evidence" value="ECO:0007669"/>
    <property type="project" value="InterPro"/>
</dbReference>
<dbReference type="GO" id="GO:0004601">
    <property type="term" value="F:peroxidase activity"/>
    <property type="evidence" value="ECO:0007669"/>
    <property type="project" value="TreeGrafter"/>
</dbReference>
<keyword evidence="4" id="KW-0560">Oxidoreductase</keyword>
<dbReference type="InterPro" id="IPR016101">
    <property type="entry name" value="CO_DH_a-bundle"/>
</dbReference>
<dbReference type="PANTHER" id="PTHR30109">
    <property type="entry name" value="HYDROXYLAMINE REDUCTASE"/>
    <property type="match status" value="1"/>
</dbReference>
<dbReference type="GO" id="GO:0043885">
    <property type="term" value="F:anaerobic carbon-monoxide dehydrogenase activity"/>
    <property type="evidence" value="ECO:0007669"/>
    <property type="project" value="InterPro"/>
</dbReference>
<evidence type="ECO:0000256" key="4">
    <source>
        <dbReference type="ARBA" id="ARBA00023002"/>
    </source>
</evidence>
<keyword evidence="2" id="KW-0533">Nickel</keyword>
<dbReference type="Gene3D" id="3.40.50.2030">
    <property type="match status" value="2"/>
</dbReference>
<sequence length="766" mass="84960">MLNKNSTKELREIFLSLKTGIKALKSGMVVLEKGLSKLEKDILNINKEALEKLHKIISKEFEALKFVEEKEESVEIKIEKIEIEPEMEEKSEVSKPAEIESAEEIKIGFYNKTLGKLYERLHKEFSELYTVLKRAEKTKIGEVNKGEVICRVCNMGPCKVVEGVEELKGICGADASLVFARNFARLVAAGVSAQADYAKSIVETLNDIVKGEIPFKFRDKRKLKMFAYALGINLEKSEEEILNEVVDKISKIFFQQKGELILAHRAPKSLIEKWRKYEVMPRGIDREITELISRTSLGVDQYYKNILFASLRCALADGWGASMIATELQDILLGTPQPVKAQVNIGKEVVREDMVNVVVCEEDPLVAEALIQASKDLEIFKLAKKAGAKGVNLVGLGCAGNEILMRKGFPVASSFAYQEAVIATGAVEAIVGRLIPNVVQIANRFHTAVITTNPISLMEGAICVEFNRKYPLESAKEILKIAVSRYSKRDSTRIYIPDEAIETVSGFSAEALMYVMGGRFRAGLNILSENIINGKILGIALISGCDQFGANENVQVELAKELISNNVLVFSTGCSAIKLGMAGLLVPEASQLAGEGLREVLEAIGCPPVLNMGSCVSNSRVLTVLTEMVNTGGLGKDICELPVIICLPQWVNEKALSTIMCFVSSGLQVVFDPGNLIVENKKTNKFLFEEVEKYFGGSIRFAKTANEFSGIIIDRIKQKRKKLGIDQLRPRIFYDMAMRRTLDEKRYIPSIHKSGFFKILENQLSN</sequence>
<evidence type="ECO:0000256" key="5">
    <source>
        <dbReference type="ARBA" id="ARBA00023004"/>
    </source>
</evidence>
<dbReference type="GO" id="GO:0051539">
    <property type="term" value="F:4 iron, 4 sulfur cluster binding"/>
    <property type="evidence" value="ECO:0007669"/>
    <property type="project" value="UniProtKB-KW"/>
</dbReference>
<dbReference type="GO" id="GO:0006091">
    <property type="term" value="P:generation of precursor metabolites and energy"/>
    <property type="evidence" value="ECO:0007669"/>
    <property type="project" value="InterPro"/>
</dbReference>
<dbReference type="GO" id="GO:0050418">
    <property type="term" value="F:hydroxylamine reductase activity"/>
    <property type="evidence" value="ECO:0007669"/>
    <property type="project" value="TreeGrafter"/>
</dbReference>
<evidence type="ECO:0000256" key="6">
    <source>
        <dbReference type="ARBA" id="ARBA00023014"/>
    </source>
</evidence>
<name>A0AAE3P327_9BACT</name>
<proteinExistence type="predicted"/>
<reference evidence="8" key="1">
    <citation type="submission" date="2022-11" db="EMBL/GenBank/DDBJ databases">
        <title>Candidatus Alkanophaga archaea from heated hydrothermal vent sediment oxidize petroleum alkanes.</title>
        <authorList>
            <person name="Zehnle H."/>
            <person name="Laso-Perez R."/>
            <person name="Lipp J."/>
            <person name="Teske A."/>
            <person name="Wegener G."/>
        </authorList>
    </citation>
    <scope>NUCLEOTIDE SEQUENCE</scope>
    <source>
        <strain evidence="8">MCA70</strain>
    </source>
</reference>
<keyword evidence="6" id="KW-0411">Iron-sulfur</keyword>
<keyword evidence="3" id="KW-0479">Metal-binding</keyword>
<dbReference type="InterPro" id="IPR004137">
    <property type="entry name" value="HCP/CODH"/>
</dbReference>
<feature type="coiled-coil region" evidence="7">
    <location>
        <begin position="28"/>
        <end position="84"/>
    </location>
</feature>
<accession>A0AAE3P327</accession>
<dbReference type="EMBL" id="JAPHEG010000001">
    <property type="protein sequence ID" value="MDF2952845.1"/>
    <property type="molecule type" value="Genomic_DNA"/>
</dbReference>
<evidence type="ECO:0000256" key="1">
    <source>
        <dbReference type="ARBA" id="ARBA00022485"/>
    </source>
</evidence>